<feature type="transmembrane region" description="Helical" evidence="1">
    <location>
        <begin position="52"/>
        <end position="70"/>
    </location>
</feature>
<protein>
    <submittedName>
        <fullName evidence="2">Uncharacterized protein</fullName>
    </submittedName>
</protein>
<organism evidence="2 3">
    <name type="scientific">Didymella pomorum</name>
    <dbReference type="NCBI Taxonomy" id="749634"/>
    <lineage>
        <taxon>Eukaryota</taxon>
        <taxon>Fungi</taxon>
        <taxon>Dikarya</taxon>
        <taxon>Ascomycota</taxon>
        <taxon>Pezizomycotina</taxon>
        <taxon>Dothideomycetes</taxon>
        <taxon>Pleosporomycetidae</taxon>
        <taxon>Pleosporales</taxon>
        <taxon>Pleosporineae</taxon>
        <taxon>Didymellaceae</taxon>
        <taxon>Didymella</taxon>
    </lineage>
</organism>
<sequence length="151" mass="17123">MVEFLDSMRKSMREGAKAMFASFFFLIMMVWSLKGCLIMVFLRLTYTRTPEAVHIVSIFAVNAPVINGLLKVDTWTSTDASCKCTHPSCFRHIHSAQQDDSAVPSKWRRAEDFDFKMIDVETQSKNSTSELVKGLNPEISTTSWTANVQCK</sequence>
<evidence type="ECO:0000313" key="3">
    <source>
        <dbReference type="Proteomes" id="UP001140510"/>
    </source>
</evidence>
<dbReference type="OrthoDB" id="2988756at2759"/>
<comment type="caution">
    <text evidence="2">The sequence shown here is derived from an EMBL/GenBank/DDBJ whole genome shotgun (WGS) entry which is preliminary data.</text>
</comment>
<keyword evidence="1" id="KW-0812">Transmembrane</keyword>
<accession>A0A9W8ZJ97</accession>
<gene>
    <name evidence="2" type="ORF">N0V91_004056</name>
</gene>
<evidence type="ECO:0000313" key="2">
    <source>
        <dbReference type="EMBL" id="KAJ4407174.1"/>
    </source>
</evidence>
<proteinExistence type="predicted"/>
<evidence type="ECO:0000256" key="1">
    <source>
        <dbReference type="SAM" id="Phobius"/>
    </source>
</evidence>
<keyword evidence="1" id="KW-0472">Membrane</keyword>
<dbReference type="Proteomes" id="UP001140510">
    <property type="component" value="Unassembled WGS sequence"/>
</dbReference>
<keyword evidence="1" id="KW-1133">Transmembrane helix</keyword>
<keyword evidence="3" id="KW-1185">Reference proteome</keyword>
<reference evidence="2" key="1">
    <citation type="submission" date="2022-10" db="EMBL/GenBank/DDBJ databases">
        <title>Tapping the CABI collections for fungal endophytes: first genome assemblies for Collariella, Neodidymelliopsis, Ascochyta clinopodiicola, Didymella pomorum, Didymosphaeria variabile, Neocosmospora piperis and Neocucurbitaria cava.</title>
        <authorList>
            <person name="Hill R."/>
        </authorList>
    </citation>
    <scope>NUCLEOTIDE SEQUENCE</scope>
    <source>
        <strain evidence="2">IMI 355091</strain>
    </source>
</reference>
<feature type="transmembrane region" description="Helical" evidence="1">
    <location>
        <begin position="20"/>
        <end position="46"/>
    </location>
</feature>
<dbReference type="EMBL" id="JAPEVA010000022">
    <property type="protein sequence ID" value="KAJ4407174.1"/>
    <property type="molecule type" value="Genomic_DNA"/>
</dbReference>
<name>A0A9W8ZJ97_9PLEO</name>
<dbReference type="AlphaFoldDB" id="A0A9W8ZJ97"/>